<reference evidence="1 2" key="1">
    <citation type="submission" date="2018-12" db="EMBL/GenBank/DDBJ databases">
        <title>Bacillus ochoae sp. nov., Paenibacillus whitsoniae sp. nov., Paenibacillus spiritus sp. nov. Isolated from the Mars Exploration Rover during spacecraft assembly.</title>
        <authorList>
            <person name="Seuylemezian A."/>
            <person name="Vaishampayan P."/>
        </authorList>
    </citation>
    <scope>NUCLEOTIDE SEQUENCE [LARGE SCALE GENOMIC DNA]</scope>
    <source>
        <strain evidence="1 2">MER 54</strain>
    </source>
</reference>
<protein>
    <submittedName>
        <fullName evidence="1">Uncharacterized protein</fullName>
    </submittedName>
</protein>
<gene>
    <name evidence="1" type="ORF">EJQ19_13080</name>
</gene>
<dbReference type="OrthoDB" id="2063617at2"/>
<organism evidence="1 2">
    <name type="scientific">Paenibacillus whitsoniae</name>
    <dbReference type="NCBI Taxonomy" id="2496558"/>
    <lineage>
        <taxon>Bacteria</taxon>
        <taxon>Bacillati</taxon>
        <taxon>Bacillota</taxon>
        <taxon>Bacilli</taxon>
        <taxon>Bacillales</taxon>
        <taxon>Paenibacillaceae</taxon>
        <taxon>Paenibacillus</taxon>
    </lineage>
</organism>
<sequence>MAGIAACLGETVAGIPVYTEEPGSQESHLFVALTSSEQIGGLDRRSKRVMQFCISFYPEPESLTKKADCRGVAEQLFEPLGNIGAGEQPFRLHTMKYEIAEDVLRFYVTADVHVMREKAAHPQTMKLEQEVRV</sequence>
<evidence type="ECO:0000313" key="1">
    <source>
        <dbReference type="EMBL" id="RTE09307.1"/>
    </source>
</evidence>
<comment type="caution">
    <text evidence="1">The sequence shown here is derived from an EMBL/GenBank/DDBJ whole genome shotgun (WGS) entry which is preliminary data.</text>
</comment>
<dbReference type="RefSeq" id="WP_126141671.1">
    <property type="nucleotide sequence ID" value="NZ_RXHU01000034.1"/>
</dbReference>
<evidence type="ECO:0000313" key="2">
    <source>
        <dbReference type="Proteomes" id="UP000276128"/>
    </source>
</evidence>
<dbReference type="InterPro" id="IPR049254">
    <property type="entry name" value="Phage_tail_terminator"/>
</dbReference>
<dbReference type="AlphaFoldDB" id="A0A3S0BLG7"/>
<dbReference type="Pfam" id="PF20765">
    <property type="entry name" value="Phage_tail_terminator_8"/>
    <property type="match status" value="1"/>
</dbReference>
<proteinExistence type="predicted"/>
<keyword evidence="2" id="KW-1185">Reference proteome</keyword>
<accession>A0A3S0BLG7</accession>
<name>A0A3S0BLG7_9BACL</name>
<dbReference type="Proteomes" id="UP000276128">
    <property type="component" value="Unassembled WGS sequence"/>
</dbReference>
<dbReference type="EMBL" id="RXHU01000034">
    <property type="protein sequence ID" value="RTE09307.1"/>
    <property type="molecule type" value="Genomic_DNA"/>
</dbReference>